<feature type="compositionally biased region" description="Polar residues" evidence="1">
    <location>
        <begin position="282"/>
        <end position="295"/>
    </location>
</feature>
<dbReference type="Proteomes" id="UP000729701">
    <property type="component" value="Unassembled WGS sequence"/>
</dbReference>
<dbReference type="AlphaFoldDB" id="A0A951QPC1"/>
<dbReference type="Pfam" id="PF13699">
    <property type="entry name" value="eCIS_core"/>
    <property type="match status" value="1"/>
</dbReference>
<comment type="caution">
    <text evidence="3">The sequence shown here is derived from an EMBL/GenBank/DDBJ whole genome shotgun (WGS) entry which is preliminary data.</text>
</comment>
<sequence>MFYRQLGQKSDKSNKALQKQYHTSQSTVSQVSGTHPATLIQRAKLNPNSLNTNDVLRLQQTIGNRAATQLIAGRSGQRVQAKLTIGEPGDKYEQEADRVAAEVVQQMNAPASPQASQSESVQQQEREDDELMMSPMVQCQADGGMAATPDLEASINQARGSGQPLTDNIREPMEQAFGADFSDVKVHTDSQSHQLNQSIQARAFTTGQDVFFRQGEYNPGSRSGQELIAHELTHVVQQNRSELQQSLNKPTATKGIQLSPEVIQPDRWDEEQHQKEQDLAAEQNNRNETGLTTPGTHPVEIGANRGSNDNTLGQERHMDDDMLKTLRIVLNSLPPSHINGNPQLARIILKHPDNEMASYYSNDDQTITIIVPFDAASWLYLNITKWPLGDLATTLGASEHPLEFLTRDVVGTGSNLNKLKMVPEKFVEWILRHETGHSVDAAIGWMDNRHYRDPRCGGWEIYDYPSLSQLETQILETIGIFGDIRIRLDAAFNNHNQTGYKSILNTLRSKNKNDLSPLYRKEAIKNFEQRNPGGSRLVDYAEKVLKVGLNSPYEKGGGVDLNGRTYHLDPQQKEWVSYRTEKYALRNSNYQYQSPGEWFAETYSRYFIPPANNWGDRLKDSEARDWFREHLDPVRGQGRLIQGGDLVPFDYSLRGEPAPAPGSAPPPTRTAESLNTLKSVSLNVGKVPLSLVTRTLGLAIGTAQLAKIPLQFVYRTIKRQL</sequence>
<feature type="region of interest" description="Disordered" evidence="1">
    <location>
        <begin position="269"/>
        <end position="314"/>
    </location>
</feature>
<feature type="domain" description="eCIS core" evidence="2">
    <location>
        <begin position="164"/>
        <end position="240"/>
    </location>
</feature>
<gene>
    <name evidence="3" type="ORF">KME60_12675</name>
</gene>
<reference evidence="3" key="2">
    <citation type="journal article" date="2022" name="Microbiol. Resour. Announc.">
        <title>Metagenome Sequencing to Explore Phylogenomics of Terrestrial Cyanobacteria.</title>
        <authorList>
            <person name="Ward R.D."/>
            <person name="Stajich J.E."/>
            <person name="Johansen J.R."/>
            <person name="Huntemann M."/>
            <person name="Clum A."/>
            <person name="Foster B."/>
            <person name="Foster B."/>
            <person name="Roux S."/>
            <person name="Palaniappan K."/>
            <person name="Varghese N."/>
            <person name="Mukherjee S."/>
            <person name="Reddy T.B.K."/>
            <person name="Daum C."/>
            <person name="Copeland A."/>
            <person name="Chen I.A."/>
            <person name="Ivanova N.N."/>
            <person name="Kyrpides N.C."/>
            <person name="Shapiro N."/>
            <person name="Eloe-Fadrosh E.A."/>
            <person name="Pietrasiak N."/>
        </authorList>
    </citation>
    <scope>NUCLEOTIDE SEQUENCE</scope>
    <source>
        <strain evidence="3">GSE-NOS-MK-12-04C</strain>
    </source>
</reference>
<feature type="region of interest" description="Disordered" evidence="1">
    <location>
        <begin position="107"/>
        <end position="128"/>
    </location>
</feature>
<accession>A0A951QPC1</accession>
<protein>
    <submittedName>
        <fullName evidence="3">DUF4157 domain-containing protein</fullName>
    </submittedName>
</protein>
<feature type="compositionally biased region" description="Basic and acidic residues" evidence="1">
    <location>
        <begin position="269"/>
        <end position="278"/>
    </location>
</feature>
<reference evidence="3" key="1">
    <citation type="submission" date="2021-05" db="EMBL/GenBank/DDBJ databases">
        <authorList>
            <person name="Pietrasiak N."/>
            <person name="Ward R."/>
            <person name="Stajich J.E."/>
            <person name="Kurbessoian T."/>
        </authorList>
    </citation>
    <scope>NUCLEOTIDE SEQUENCE</scope>
    <source>
        <strain evidence="3">GSE-NOS-MK-12-04C</strain>
    </source>
</reference>
<feature type="compositionally biased region" description="Low complexity" evidence="1">
    <location>
        <begin position="107"/>
        <end position="123"/>
    </location>
</feature>
<dbReference type="EMBL" id="JAHHGZ010000011">
    <property type="protein sequence ID" value="MBW4668245.1"/>
    <property type="molecule type" value="Genomic_DNA"/>
</dbReference>
<organism evidence="3 4">
    <name type="scientific">Cyanomargarita calcarea GSE-NOS-MK-12-04C</name>
    <dbReference type="NCBI Taxonomy" id="2839659"/>
    <lineage>
        <taxon>Bacteria</taxon>
        <taxon>Bacillati</taxon>
        <taxon>Cyanobacteriota</taxon>
        <taxon>Cyanophyceae</taxon>
        <taxon>Nostocales</taxon>
        <taxon>Cyanomargaritaceae</taxon>
        <taxon>Cyanomargarita</taxon>
    </lineage>
</organism>
<evidence type="ECO:0000256" key="1">
    <source>
        <dbReference type="SAM" id="MobiDB-lite"/>
    </source>
</evidence>
<name>A0A951QPC1_9CYAN</name>
<proteinExistence type="predicted"/>
<dbReference type="InterPro" id="IPR025295">
    <property type="entry name" value="eCIS_core_dom"/>
</dbReference>
<evidence type="ECO:0000259" key="2">
    <source>
        <dbReference type="Pfam" id="PF13699"/>
    </source>
</evidence>
<evidence type="ECO:0000313" key="4">
    <source>
        <dbReference type="Proteomes" id="UP000729701"/>
    </source>
</evidence>
<evidence type="ECO:0000313" key="3">
    <source>
        <dbReference type="EMBL" id="MBW4668245.1"/>
    </source>
</evidence>